<comment type="catalytic activity">
    <reaction evidence="1">
        <text>ATP + H2O = ADP + phosphate + H(+)</text>
        <dbReference type="Rhea" id="RHEA:13065"/>
        <dbReference type="ChEBI" id="CHEBI:15377"/>
        <dbReference type="ChEBI" id="CHEBI:15378"/>
        <dbReference type="ChEBI" id="CHEBI:30616"/>
        <dbReference type="ChEBI" id="CHEBI:43474"/>
        <dbReference type="ChEBI" id="CHEBI:456216"/>
        <dbReference type="EC" id="3.6.4.13"/>
    </reaction>
</comment>
<protein>
    <submittedName>
        <fullName evidence="3">Uncharacterized protein</fullName>
    </submittedName>
</protein>
<dbReference type="EMBL" id="AVOT02000583">
    <property type="protein sequence ID" value="MBW0463557.1"/>
    <property type="molecule type" value="Genomic_DNA"/>
</dbReference>
<dbReference type="GO" id="GO:0003724">
    <property type="term" value="F:RNA helicase activity"/>
    <property type="evidence" value="ECO:0007669"/>
    <property type="project" value="UniProtKB-EC"/>
</dbReference>
<dbReference type="InterPro" id="IPR027417">
    <property type="entry name" value="P-loop_NTPase"/>
</dbReference>
<dbReference type="PANTHER" id="PTHR18934">
    <property type="entry name" value="ATP-DEPENDENT RNA HELICASE"/>
    <property type="match status" value="1"/>
</dbReference>
<dbReference type="AlphaFoldDB" id="A0A9Q3GER8"/>
<dbReference type="PANTHER" id="PTHR18934:SF83">
    <property type="entry name" value="PRE-MRNA-SPLICING FACTOR ATP-DEPENDENT RNA HELICASE DHX16"/>
    <property type="match status" value="1"/>
</dbReference>
<evidence type="ECO:0000256" key="2">
    <source>
        <dbReference type="SAM" id="MobiDB-lite"/>
    </source>
</evidence>
<feature type="region of interest" description="Disordered" evidence="2">
    <location>
        <begin position="27"/>
        <end position="59"/>
    </location>
</feature>
<dbReference type="GO" id="GO:0071013">
    <property type="term" value="C:catalytic step 2 spliceosome"/>
    <property type="evidence" value="ECO:0007669"/>
    <property type="project" value="TreeGrafter"/>
</dbReference>
<gene>
    <name evidence="3" type="ORF">O181_003272</name>
</gene>
<organism evidence="3 4">
    <name type="scientific">Austropuccinia psidii MF-1</name>
    <dbReference type="NCBI Taxonomy" id="1389203"/>
    <lineage>
        <taxon>Eukaryota</taxon>
        <taxon>Fungi</taxon>
        <taxon>Dikarya</taxon>
        <taxon>Basidiomycota</taxon>
        <taxon>Pucciniomycotina</taxon>
        <taxon>Pucciniomycetes</taxon>
        <taxon>Pucciniales</taxon>
        <taxon>Sphaerophragmiaceae</taxon>
        <taxon>Austropuccinia</taxon>
    </lineage>
</organism>
<dbReference type="Gene3D" id="3.40.50.300">
    <property type="entry name" value="P-loop containing nucleotide triphosphate hydrolases"/>
    <property type="match status" value="1"/>
</dbReference>
<evidence type="ECO:0000313" key="4">
    <source>
        <dbReference type="Proteomes" id="UP000765509"/>
    </source>
</evidence>
<evidence type="ECO:0000313" key="3">
    <source>
        <dbReference type="EMBL" id="MBW0463557.1"/>
    </source>
</evidence>
<dbReference type="Proteomes" id="UP000765509">
    <property type="component" value="Unassembled WGS sequence"/>
</dbReference>
<comment type="caution">
    <text evidence="3">The sequence shown here is derived from an EMBL/GenBank/DDBJ whole genome shotgun (WGS) entry which is preliminary data.</text>
</comment>
<dbReference type="GO" id="GO:0003723">
    <property type="term" value="F:RNA binding"/>
    <property type="evidence" value="ECO:0007669"/>
    <property type="project" value="TreeGrafter"/>
</dbReference>
<accession>A0A9Q3GER8</accession>
<proteinExistence type="predicted"/>
<dbReference type="OrthoDB" id="10253254at2759"/>
<name>A0A9Q3GER8_9BASI</name>
<reference evidence="3" key="1">
    <citation type="submission" date="2021-03" db="EMBL/GenBank/DDBJ databases">
        <title>Draft genome sequence of rust myrtle Austropuccinia psidii MF-1, a brazilian biotype.</title>
        <authorList>
            <person name="Quecine M.C."/>
            <person name="Pachon D.M.R."/>
            <person name="Bonatelli M.L."/>
            <person name="Correr F.H."/>
            <person name="Franceschini L.M."/>
            <person name="Leite T.F."/>
            <person name="Margarido G.R.A."/>
            <person name="Almeida C.A."/>
            <person name="Ferrarezi J.A."/>
            <person name="Labate C.A."/>
        </authorList>
    </citation>
    <scope>NUCLEOTIDE SEQUENCE</scope>
    <source>
        <strain evidence="3">MF-1</strain>
    </source>
</reference>
<evidence type="ECO:0000256" key="1">
    <source>
        <dbReference type="ARBA" id="ARBA00047984"/>
    </source>
</evidence>
<keyword evidence="4" id="KW-1185">Reference proteome</keyword>
<sequence length="161" mass="18311">MDARELQKQKFWLLLDDVLEDANAEMERAKKEKGALKNKEKDSKDGWQSDEEEHAGKRRCWEGNNRLKQEFLDDQYFHEAGFAKDGGKSGWTQHQRVVAMSVAARVADEMGVRVGDAVGYLIRLEDCTSKITGIKDMTDTILLRDIMTEPDFAGNTAMIII</sequence>
<dbReference type="SUPFAM" id="SSF52540">
    <property type="entry name" value="P-loop containing nucleoside triphosphate hydrolases"/>
    <property type="match status" value="1"/>
</dbReference>
<feature type="compositionally biased region" description="Basic and acidic residues" evidence="2">
    <location>
        <begin position="27"/>
        <end position="47"/>
    </location>
</feature>